<evidence type="ECO:0000256" key="8">
    <source>
        <dbReference type="ARBA" id="ARBA00023154"/>
    </source>
</evidence>
<dbReference type="Pfam" id="PF05173">
    <property type="entry name" value="DapB_C"/>
    <property type="match status" value="1"/>
</dbReference>
<evidence type="ECO:0000256" key="10">
    <source>
        <dbReference type="ARBA" id="ARBA00038983"/>
    </source>
</evidence>
<dbReference type="SUPFAM" id="SSF55347">
    <property type="entry name" value="Glyceraldehyde-3-phosphate dehydrogenase-like, C-terminal domain"/>
    <property type="match status" value="1"/>
</dbReference>
<comment type="catalytic activity">
    <reaction evidence="12 13">
        <text>(S)-2,3,4,5-tetrahydrodipicolinate + NAD(+) + H2O = (2S,4S)-4-hydroxy-2,3,4,5-tetrahydrodipicolinate + NADH + H(+)</text>
        <dbReference type="Rhea" id="RHEA:35323"/>
        <dbReference type="ChEBI" id="CHEBI:15377"/>
        <dbReference type="ChEBI" id="CHEBI:15378"/>
        <dbReference type="ChEBI" id="CHEBI:16845"/>
        <dbReference type="ChEBI" id="CHEBI:57540"/>
        <dbReference type="ChEBI" id="CHEBI:57945"/>
        <dbReference type="ChEBI" id="CHEBI:67139"/>
        <dbReference type="EC" id="1.17.1.8"/>
    </reaction>
</comment>
<dbReference type="InterPro" id="IPR023940">
    <property type="entry name" value="DHDPR_bac"/>
</dbReference>
<keyword evidence="2 13" id="KW-0963">Cytoplasm</keyword>
<dbReference type="EMBL" id="VOQS01000005">
    <property type="protein sequence ID" value="TXC79155.1"/>
    <property type="molecule type" value="Genomic_DNA"/>
</dbReference>
<comment type="similarity">
    <text evidence="1 13">Belongs to the DapB family.</text>
</comment>
<dbReference type="Gene3D" id="3.30.360.10">
    <property type="entry name" value="Dihydrodipicolinate Reductase, domain 2"/>
    <property type="match status" value="1"/>
</dbReference>
<feature type="binding site" evidence="13">
    <location>
        <begin position="120"/>
        <end position="123"/>
    </location>
    <ligand>
        <name>NAD(+)</name>
        <dbReference type="ChEBI" id="CHEBI:57540"/>
    </ligand>
</feature>
<dbReference type="CDD" id="cd02274">
    <property type="entry name" value="DHDPR_N"/>
    <property type="match status" value="1"/>
</dbReference>
<dbReference type="EMBL" id="JAZHGA010000001">
    <property type="protein sequence ID" value="MEM5338457.1"/>
    <property type="molecule type" value="Genomic_DNA"/>
</dbReference>
<evidence type="ECO:0000313" key="16">
    <source>
        <dbReference type="EMBL" id="MEM5338457.1"/>
    </source>
</evidence>
<keyword evidence="6 13" id="KW-0560">Oxidoreductase</keyword>
<dbReference type="AlphaFoldDB" id="A0A5C6V613"/>
<evidence type="ECO:0000256" key="3">
    <source>
        <dbReference type="ARBA" id="ARBA00022605"/>
    </source>
</evidence>
<comment type="pathway">
    <text evidence="9 13">Amino-acid biosynthesis; L-lysine biosynthesis via DAP pathway; (S)-tetrahydrodipicolinate from L-aspartate: step 4/4.</text>
</comment>
<reference evidence="16 19" key="3">
    <citation type="submission" date="2024-01" db="EMBL/GenBank/DDBJ databases">
        <title>The diversity of rhizobia nodulating Mimosa spp. in eleven states of Brazil covering several biomes is determined by host plant, location, and edaphic factors.</title>
        <authorList>
            <person name="Rouws L."/>
            <person name="Barauna A."/>
            <person name="Beukes C."/>
            <person name="De Faria S.M."/>
            <person name="Gross E."/>
            <person name="Dos Reis Junior F.B."/>
            <person name="Simon M."/>
            <person name="Maluk M."/>
            <person name="Odee D.W."/>
            <person name="Kenicer G."/>
            <person name="Young J.P.W."/>
            <person name="Reis V.M."/>
            <person name="Zilli J."/>
            <person name="James E.K."/>
        </authorList>
    </citation>
    <scope>NUCLEOTIDE SEQUENCE [LARGE SCALE GENOMIC DNA]</scope>
    <source>
        <strain evidence="16 19">JPY530</strain>
    </source>
</reference>
<name>A0A5C6V613_9BURK</name>
<dbReference type="PROSITE" id="PS01298">
    <property type="entry name" value="DAPB"/>
    <property type="match status" value="1"/>
</dbReference>
<dbReference type="PANTHER" id="PTHR20836">
    <property type="entry name" value="DIHYDRODIPICOLINATE REDUCTASE"/>
    <property type="match status" value="1"/>
</dbReference>
<feature type="active site" description="Proton donor/acceptor" evidence="13">
    <location>
        <position position="153"/>
    </location>
</feature>
<feature type="domain" description="Dihydrodipicolinate reductase N-terminal" evidence="14">
    <location>
        <begin position="1"/>
        <end position="121"/>
    </location>
</feature>
<evidence type="ECO:0000256" key="1">
    <source>
        <dbReference type="ARBA" id="ARBA00006642"/>
    </source>
</evidence>
<evidence type="ECO:0000313" key="17">
    <source>
        <dbReference type="EMBL" id="TXC79155.1"/>
    </source>
</evidence>
<organism evidence="17 18">
    <name type="scientific">Paraburkholderia azotifigens</name>
    <dbReference type="NCBI Taxonomy" id="2057004"/>
    <lineage>
        <taxon>Bacteria</taxon>
        <taxon>Pseudomonadati</taxon>
        <taxon>Pseudomonadota</taxon>
        <taxon>Betaproteobacteria</taxon>
        <taxon>Burkholderiales</taxon>
        <taxon>Burkholderiaceae</taxon>
        <taxon>Paraburkholderia</taxon>
    </lineage>
</organism>
<evidence type="ECO:0000256" key="4">
    <source>
        <dbReference type="ARBA" id="ARBA00022857"/>
    </source>
</evidence>
<feature type="binding site" evidence="13">
    <location>
        <position position="154"/>
    </location>
    <ligand>
        <name>(S)-2,3,4,5-tetrahydrodipicolinate</name>
        <dbReference type="ChEBI" id="CHEBI:16845"/>
    </ligand>
</feature>
<dbReference type="Proteomes" id="UP001481677">
    <property type="component" value="Unassembled WGS sequence"/>
</dbReference>
<feature type="active site" description="Proton donor" evidence="13">
    <location>
        <position position="157"/>
    </location>
</feature>
<dbReference type="Proteomes" id="UP000321776">
    <property type="component" value="Unassembled WGS sequence"/>
</dbReference>
<dbReference type="NCBIfam" id="TIGR00036">
    <property type="entry name" value="dapB"/>
    <property type="match status" value="1"/>
</dbReference>
<dbReference type="InterPro" id="IPR036291">
    <property type="entry name" value="NAD(P)-bd_dom_sf"/>
</dbReference>
<feature type="binding site" evidence="13">
    <location>
        <begin position="163"/>
        <end position="164"/>
    </location>
    <ligand>
        <name>(S)-2,3,4,5-tetrahydrodipicolinate</name>
        <dbReference type="ChEBI" id="CHEBI:16845"/>
    </ligand>
</feature>
<evidence type="ECO:0000256" key="2">
    <source>
        <dbReference type="ARBA" id="ARBA00022490"/>
    </source>
</evidence>
<dbReference type="GO" id="GO:0005829">
    <property type="term" value="C:cytosol"/>
    <property type="evidence" value="ECO:0007669"/>
    <property type="project" value="TreeGrafter"/>
</dbReference>
<evidence type="ECO:0000256" key="6">
    <source>
        <dbReference type="ARBA" id="ARBA00023002"/>
    </source>
</evidence>
<accession>A0A5C6V613</accession>
<evidence type="ECO:0000256" key="12">
    <source>
        <dbReference type="ARBA" id="ARBA00049396"/>
    </source>
</evidence>
<evidence type="ECO:0000256" key="9">
    <source>
        <dbReference type="ARBA" id="ARBA00037922"/>
    </source>
</evidence>
<evidence type="ECO:0000313" key="19">
    <source>
        <dbReference type="Proteomes" id="UP001481677"/>
    </source>
</evidence>
<keyword evidence="7 13" id="KW-0520">NAD</keyword>
<dbReference type="Pfam" id="PF01113">
    <property type="entry name" value="DapB_N"/>
    <property type="match status" value="1"/>
</dbReference>
<dbReference type="GO" id="GO:0019877">
    <property type="term" value="P:diaminopimelate biosynthetic process"/>
    <property type="evidence" value="ECO:0007669"/>
    <property type="project" value="UniProtKB-UniRule"/>
</dbReference>
<dbReference type="Gene3D" id="3.40.50.720">
    <property type="entry name" value="NAD(P)-binding Rossmann-like Domain"/>
    <property type="match status" value="1"/>
</dbReference>
<dbReference type="PIRSF" id="PIRSF000161">
    <property type="entry name" value="DHPR"/>
    <property type="match status" value="1"/>
</dbReference>
<keyword evidence="19" id="KW-1185">Reference proteome</keyword>
<comment type="subunit">
    <text evidence="13">Homotetramer.</text>
</comment>
<dbReference type="PANTHER" id="PTHR20836:SF0">
    <property type="entry name" value="4-HYDROXY-TETRAHYDRODIPICOLINATE REDUCTASE 1, CHLOROPLASTIC-RELATED"/>
    <property type="match status" value="1"/>
</dbReference>
<comment type="caution">
    <text evidence="13">Was originally thought to be a dihydrodipicolinate reductase (DHDPR), catalyzing the conversion of dihydrodipicolinate to tetrahydrodipicolinate. However, it was shown in E.coli that the substrate of the enzymatic reaction is not dihydrodipicolinate (DHDP) but in fact (2S,4S)-4-hydroxy-2,3,4,5-tetrahydrodipicolinic acid (HTPA), the product released by the DapA-catalyzed reaction.</text>
</comment>
<keyword evidence="3 13" id="KW-0028">Amino-acid biosynthesis</keyword>
<dbReference type="EC" id="1.17.1.8" evidence="10 13"/>
<evidence type="ECO:0000259" key="14">
    <source>
        <dbReference type="Pfam" id="PF01113"/>
    </source>
</evidence>
<comment type="subcellular location">
    <subcellularLocation>
        <location evidence="13">Cytoplasm</location>
    </subcellularLocation>
</comment>
<dbReference type="InterPro" id="IPR000846">
    <property type="entry name" value="DapB_N"/>
</dbReference>
<feature type="binding site" evidence="13">
    <location>
        <begin position="96"/>
        <end position="98"/>
    </location>
    <ligand>
        <name>NAD(+)</name>
        <dbReference type="ChEBI" id="CHEBI:57540"/>
    </ligand>
</feature>
<comment type="caution">
    <text evidence="17">The sequence shown here is derived from an EMBL/GenBank/DDBJ whole genome shotgun (WGS) entry which is preliminary data.</text>
</comment>
<evidence type="ECO:0000256" key="11">
    <source>
        <dbReference type="ARBA" id="ARBA00049080"/>
    </source>
</evidence>
<dbReference type="GO" id="GO:0016726">
    <property type="term" value="F:oxidoreductase activity, acting on CH or CH2 groups, NAD or NADP as acceptor"/>
    <property type="evidence" value="ECO:0007669"/>
    <property type="project" value="UniProtKB-UniRule"/>
</dbReference>
<comment type="caution">
    <text evidence="13">Lacks conserved residue(s) required for the propagation of feature annotation.</text>
</comment>
<dbReference type="GO" id="GO:0050661">
    <property type="term" value="F:NADP binding"/>
    <property type="evidence" value="ECO:0007669"/>
    <property type="project" value="UniProtKB-UniRule"/>
</dbReference>
<evidence type="ECO:0000313" key="18">
    <source>
        <dbReference type="Proteomes" id="UP000321776"/>
    </source>
</evidence>
<evidence type="ECO:0000259" key="15">
    <source>
        <dbReference type="Pfam" id="PF05173"/>
    </source>
</evidence>
<feature type="binding site" evidence="13">
    <location>
        <begin position="7"/>
        <end position="12"/>
    </location>
    <ligand>
        <name>NAD(+)</name>
        <dbReference type="ChEBI" id="CHEBI:57540"/>
    </ligand>
</feature>
<dbReference type="UniPathway" id="UPA00034">
    <property type="reaction ID" value="UER00018"/>
</dbReference>
<feature type="binding site" evidence="13">
    <location>
        <position position="34"/>
    </location>
    <ligand>
        <name>NADP(+)</name>
        <dbReference type="ChEBI" id="CHEBI:58349"/>
    </ligand>
</feature>
<keyword evidence="4 13" id="KW-0521">NADP</keyword>
<evidence type="ECO:0000256" key="7">
    <source>
        <dbReference type="ARBA" id="ARBA00023027"/>
    </source>
</evidence>
<dbReference type="GO" id="GO:0009089">
    <property type="term" value="P:lysine biosynthetic process via diaminopimelate"/>
    <property type="evidence" value="ECO:0007669"/>
    <property type="project" value="UniProtKB-UniRule"/>
</dbReference>
<dbReference type="GO" id="GO:0008839">
    <property type="term" value="F:4-hydroxy-tetrahydrodipicolinate reductase"/>
    <property type="evidence" value="ECO:0007669"/>
    <property type="project" value="UniProtKB-UniRule"/>
</dbReference>
<gene>
    <name evidence="13 17" type="primary">dapB</name>
    <name evidence="17" type="ORF">FRZ40_32610</name>
    <name evidence="16" type="ORF">V4C56_02320</name>
</gene>
<dbReference type="HAMAP" id="MF_00102">
    <property type="entry name" value="DapB"/>
    <property type="match status" value="1"/>
</dbReference>
<dbReference type="FunFam" id="3.30.360.10:FF:000004">
    <property type="entry name" value="4-hydroxy-tetrahydrodipicolinate reductase"/>
    <property type="match status" value="1"/>
</dbReference>
<dbReference type="RefSeq" id="WP_147236968.1">
    <property type="nucleotide sequence ID" value="NZ_JAZHFZ010000001.1"/>
</dbReference>
<dbReference type="InterPro" id="IPR022663">
    <property type="entry name" value="DapB_C"/>
</dbReference>
<evidence type="ECO:0000256" key="13">
    <source>
        <dbReference type="HAMAP-Rule" id="MF_00102"/>
    </source>
</evidence>
<protein>
    <recommendedName>
        <fullName evidence="10 13">4-hydroxy-tetrahydrodipicolinate reductase</fullName>
        <shortName evidence="13">HTPA reductase</shortName>
        <ecNumber evidence="10 13">1.17.1.8</ecNumber>
    </recommendedName>
</protein>
<dbReference type="InterPro" id="IPR022664">
    <property type="entry name" value="DapB_N_CS"/>
</dbReference>
<keyword evidence="8 13" id="KW-0457">Lysine biosynthesis</keyword>
<proteinExistence type="inferred from homology"/>
<feature type="domain" description="Dihydrodipicolinate reductase C-terminal" evidence="15">
    <location>
        <begin position="128"/>
        <end position="262"/>
    </location>
</feature>
<evidence type="ECO:0000256" key="5">
    <source>
        <dbReference type="ARBA" id="ARBA00022915"/>
    </source>
</evidence>
<keyword evidence="5 13" id="KW-0220">Diaminopimelate biosynthesis</keyword>
<dbReference type="SUPFAM" id="SSF51735">
    <property type="entry name" value="NAD(P)-binding Rossmann-fold domains"/>
    <property type="match status" value="1"/>
</dbReference>
<reference evidence="17" key="2">
    <citation type="submission" date="2019-08" db="EMBL/GenBank/DDBJ databases">
        <authorList>
            <person name="Im W.-T."/>
        </authorList>
    </citation>
    <scope>NUCLEOTIDE SEQUENCE</scope>
    <source>
        <strain evidence="17">NF 2-5-3</strain>
    </source>
</reference>
<reference evidence="17 18" key="1">
    <citation type="journal article" date="2018" name="Int. J. Syst. Evol. Microbiol.">
        <title>Paraburkholderia azotifigens sp. nov., a nitrogen-fixing bacterium isolated from paddy soil.</title>
        <authorList>
            <person name="Choi G.M."/>
            <person name="Im W.T."/>
        </authorList>
    </citation>
    <scope>NUCLEOTIDE SEQUENCE [LARGE SCALE GENOMIC DNA]</scope>
    <source>
        <strain evidence="17 18">NF 2-5-3</strain>
    </source>
</reference>
<sequence>MKIAVAGATGRMGQMLIEAVLNAEDAILVGALSREGSPSLGQDAGTFVGKTTGIAITDDVDAALASCDVLLDFTRPQATLAYLEAAQRHGVKMVIGTTGFDAAQLDLIKAASNTIAVMFASSTSASLNVTLELIERAAKSFSQGYDIEIIEAHHRYKVDAPSGTALTIGETVAAAVGRNLADCAVYGRQGVTGKRDSSTIGFSAIRGGDIVGEHTVMFIGDGERIEVTHKTLNRLPYVRGALRAARFLIEQKSGLFDMHDVLRKN</sequence>
<comment type="function">
    <text evidence="13">Catalyzes the conversion of 4-hydroxy-tetrahydrodipicolinate (HTPA) to tetrahydrodipicolinate.</text>
</comment>
<comment type="catalytic activity">
    <reaction evidence="11 13">
        <text>(S)-2,3,4,5-tetrahydrodipicolinate + NADP(+) + H2O = (2S,4S)-4-hydroxy-2,3,4,5-tetrahydrodipicolinate + NADPH + H(+)</text>
        <dbReference type="Rhea" id="RHEA:35331"/>
        <dbReference type="ChEBI" id="CHEBI:15377"/>
        <dbReference type="ChEBI" id="CHEBI:15378"/>
        <dbReference type="ChEBI" id="CHEBI:16845"/>
        <dbReference type="ChEBI" id="CHEBI:57783"/>
        <dbReference type="ChEBI" id="CHEBI:58349"/>
        <dbReference type="ChEBI" id="CHEBI:67139"/>
        <dbReference type="EC" id="1.17.1.8"/>
    </reaction>
</comment>
<dbReference type="GO" id="GO:0051287">
    <property type="term" value="F:NAD binding"/>
    <property type="evidence" value="ECO:0007669"/>
    <property type="project" value="UniProtKB-UniRule"/>
</dbReference>